<evidence type="ECO:0000313" key="2">
    <source>
        <dbReference type="EMBL" id="KAF2075276.1"/>
    </source>
</evidence>
<comment type="caution">
    <text evidence="2">The sequence shown here is derived from an EMBL/GenBank/DDBJ whole genome shotgun (WGS) entry which is preliminary data.</text>
</comment>
<protein>
    <submittedName>
        <fullName evidence="2">Uncharacterized protein</fullName>
    </submittedName>
</protein>
<feature type="compositionally biased region" description="Low complexity" evidence="1">
    <location>
        <begin position="259"/>
        <end position="269"/>
    </location>
</feature>
<dbReference type="Proteomes" id="UP000695562">
    <property type="component" value="Unassembled WGS sequence"/>
</dbReference>
<feature type="compositionally biased region" description="Acidic residues" evidence="1">
    <location>
        <begin position="240"/>
        <end position="258"/>
    </location>
</feature>
<feature type="region of interest" description="Disordered" evidence="1">
    <location>
        <begin position="172"/>
        <end position="316"/>
    </location>
</feature>
<dbReference type="EMBL" id="AJWJ01000106">
    <property type="protein sequence ID" value="KAF2075276.1"/>
    <property type="molecule type" value="Genomic_DNA"/>
</dbReference>
<sequence>MTKKQSFKGPVTKWEKRWVTVGHMKLLKWVPLKTKRINQSVVVTRNKDGTTSRQTVAPNMETRLSRSKRAADRDRAKTDMSDEIQIMYLNSLPKTRRTVKKLDLLQKKQLQEAGIKDDDAAPSSADEKATPTRLQSRRAASNRNLKSPGIESNASDVDNDVADADAIEDTIIGEENGKLNGDQDIKDDNTLLNDGGKDDKDDDEIMDEEDDSKLEEEMDEDDKSDVEEEQDDKSDNDKSDNDDEQDDDDDEQDDEDDTNTNNIINPNLNDMEEEDKTTTNDDNTNPSADKIFDDSFSSGLTDGLNNNDNDTLFNNY</sequence>
<gene>
    <name evidence="2" type="ORF">CYY_003405</name>
</gene>
<feature type="compositionally biased region" description="Acidic residues" evidence="1">
    <location>
        <begin position="200"/>
        <end position="232"/>
    </location>
</feature>
<reference evidence="2" key="1">
    <citation type="submission" date="2020-01" db="EMBL/GenBank/DDBJ databases">
        <title>Development of genomics and gene disruption for Polysphondylium violaceum indicates a role for the polyketide synthase stlB in stalk morphogenesis.</title>
        <authorList>
            <person name="Narita B."/>
            <person name="Kawabe Y."/>
            <person name="Kin K."/>
            <person name="Saito T."/>
            <person name="Gibbs R."/>
            <person name="Kuspa A."/>
            <person name="Muzny D."/>
            <person name="Queller D."/>
            <person name="Richards S."/>
            <person name="Strassman J."/>
            <person name="Sucgang R."/>
            <person name="Worley K."/>
            <person name="Schaap P."/>
        </authorList>
    </citation>
    <scope>NUCLEOTIDE SEQUENCE</scope>
    <source>
        <strain evidence="2">QSvi11</strain>
    </source>
</reference>
<dbReference type="AlphaFoldDB" id="A0A8J4PX13"/>
<feature type="compositionally biased region" description="Polar residues" evidence="1">
    <location>
        <begin position="132"/>
        <end position="145"/>
    </location>
</feature>
<organism evidence="2 3">
    <name type="scientific">Polysphondylium violaceum</name>
    <dbReference type="NCBI Taxonomy" id="133409"/>
    <lineage>
        <taxon>Eukaryota</taxon>
        <taxon>Amoebozoa</taxon>
        <taxon>Evosea</taxon>
        <taxon>Eumycetozoa</taxon>
        <taxon>Dictyostelia</taxon>
        <taxon>Dictyosteliales</taxon>
        <taxon>Dictyosteliaceae</taxon>
        <taxon>Polysphondylium</taxon>
    </lineage>
</organism>
<dbReference type="OrthoDB" id="21353at2759"/>
<evidence type="ECO:0000256" key="1">
    <source>
        <dbReference type="SAM" id="MobiDB-lite"/>
    </source>
</evidence>
<evidence type="ECO:0000313" key="3">
    <source>
        <dbReference type="Proteomes" id="UP000695562"/>
    </source>
</evidence>
<feature type="compositionally biased region" description="Low complexity" evidence="1">
    <location>
        <begin position="299"/>
        <end position="316"/>
    </location>
</feature>
<proteinExistence type="predicted"/>
<feature type="compositionally biased region" description="Basic and acidic residues" evidence="1">
    <location>
        <begin position="113"/>
        <end position="130"/>
    </location>
</feature>
<accession>A0A8J4PX13</accession>
<feature type="compositionally biased region" description="Basic and acidic residues" evidence="1">
    <location>
        <begin position="175"/>
        <end position="199"/>
    </location>
</feature>
<name>A0A8J4PX13_9MYCE</name>
<keyword evidence="3" id="KW-1185">Reference proteome</keyword>
<feature type="region of interest" description="Disordered" evidence="1">
    <location>
        <begin position="113"/>
        <end position="160"/>
    </location>
</feature>